<proteinExistence type="predicted"/>
<gene>
    <name evidence="2" type="ORF">E5676_scaffold172G00980</name>
    <name evidence="1" type="ORF">E6C27_scaffold43G00400</name>
</gene>
<evidence type="ECO:0000313" key="1">
    <source>
        <dbReference type="EMBL" id="KAA0048740.1"/>
    </source>
</evidence>
<evidence type="ECO:0008006" key="5">
    <source>
        <dbReference type="Google" id="ProtNLM"/>
    </source>
</evidence>
<accession>A0A5A7U011</accession>
<evidence type="ECO:0000313" key="3">
    <source>
        <dbReference type="Proteomes" id="UP000321393"/>
    </source>
</evidence>
<reference evidence="3 4" key="1">
    <citation type="submission" date="2019-08" db="EMBL/GenBank/DDBJ databases">
        <title>Draft genome sequences of two oriental melons (Cucumis melo L. var makuwa).</title>
        <authorList>
            <person name="Kwon S.-Y."/>
        </authorList>
    </citation>
    <scope>NUCLEOTIDE SEQUENCE [LARGE SCALE GENOMIC DNA]</scope>
    <source>
        <strain evidence="4">cv. Chang Bougi</strain>
        <strain evidence="3">cv. SW 3</strain>
        <tissue evidence="1">Leaf</tissue>
    </source>
</reference>
<evidence type="ECO:0000313" key="4">
    <source>
        <dbReference type="Proteomes" id="UP000321947"/>
    </source>
</evidence>
<organism evidence="1 3">
    <name type="scientific">Cucumis melo var. makuwa</name>
    <name type="common">Oriental melon</name>
    <dbReference type="NCBI Taxonomy" id="1194695"/>
    <lineage>
        <taxon>Eukaryota</taxon>
        <taxon>Viridiplantae</taxon>
        <taxon>Streptophyta</taxon>
        <taxon>Embryophyta</taxon>
        <taxon>Tracheophyta</taxon>
        <taxon>Spermatophyta</taxon>
        <taxon>Magnoliopsida</taxon>
        <taxon>eudicotyledons</taxon>
        <taxon>Gunneridae</taxon>
        <taxon>Pentapetalae</taxon>
        <taxon>rosids</taxon>
        <taxon>fabids</taxon>
        <taxon>Cucurbitales</taxon>
        <taxon>Cucurbitaceae</taxon>
        <taxon>Benincaseae</taxon>
        <taxon>Cucumis</taxon>
    </lineage>
</organism>
<dbReference type="AlphaFoldDB" id="A0A5A7U011"/>
<evidence type="ECO:0000313" key="2">
    <source>
        <dbReference type="EMBL" id="TYK31595.1"/>
    </source>
</evidence>
<protein>
    <recommendedName>
        <fullName evidence="5">Reverse transcriptase domain-containing protein</fullName>
    </recommendedName>
</protein>
<comment type="caution">
    <text evidence="1">The sequence shown here is derived from an EMBL/GenBank/DDBJ whole genome shotgun (WGS) entry which is preliminary data.</text>
</comment>
<dbReference type="Proteomes" id="UP000321393">
    <property type="component" value="Unassembled WGS sequence"/>
</dbReference>
<name>A0A5A7U011_CUCMM</name>
<dbReference type="OrthoDB" id="1724182at2759"/>
<dbReference type="EMBL" id="SSTE01012402">
    <property type="protein sequence ID" value="KAA0048740.1"/>
    <property type="molecule type" value="Genomic_DNA"/>
</dbReference>
<sequence length="155" mass="18170">MMERSDGVAHAYDCVFRRDYQSDIDIDIDMISIAKPKGKIEDVLVKVDKFLFPANFVILDYEVDREEEEVFAELFDPKEFFEEKDLNYILEEVNFVSDARKFEPLDLQTKEDMKITPSIEEPLRLNLKSLPNHLKYAYLEENDTLPVIISVQLNA</sequence>
<dbReference type="EMBL" id="SSTD01000132">
    <property type="protein sequence ID" value="TYK31595.1"/>
    <property type="molecule type" value="Genomic_DNA"/>
</dbReference>
<dbReference type="Proteomes" id="UP000321947">
    <property type="component" value="Unassembled WGS sequence"/>
</dbReference>